<organism evidence="2 3">
    <name type="scientific">Hyaloscypha variabilis (strain UAMH 11265 / GT02V1 / F)</name>
    <name type="common">Meliniomyces variabilis</name>
    <dbReference type="NCBI Taxonomy" id="1149755"/>
    <lineage>
        <taxon>Eukaryota</taxon>
        <taxon>Fungi</taxon>
        <taxon>Dikarya</taxon>
        <taxon>Ascomycota</taxon>
        <taxon>Pezizomycotina</taxon>
        <taxon>Leotiomycetes</taxon>
        <taxon>Helotiales</taxon>
        <taxon>Hyaloscyphaceae</taxon>
        <taxon>Hyaloscypha</taxon>
        <taxon>Hyaloscypha variabilis</taxon>
    </lineage>
</organism>
<evidence type="ECO:0000313" key="3">
    <source>
        <dbReference type="Proteomes" id="UP000235786"/>
    </source>
</evidence>
<dbReference type="AlphaFoldDB" id="A0A2J6R8Q5"/>
<keyword evidence="3" id="KW-1185">Reference proteome</keyword>
<feature type="region of interest" description="Disordered" evidence="1">
    <location>
        <begin position="91"/>
        <end position="110"/>
    </location>
</feature>
<name>A0A2J6R8Q5_HYAVF</name>
<evidence type="ECO:0000313" key="2">
    <source>
        <dbReference type="EMBL" id="PMD34895.1"/>
    </source>
</evidence>
<accession>A0A2J6R8Q5</accession>
<gene>
    <name evidence="2" type="ORF">L207DRAFT_570516</name>
</gene>
<dbReference type="OrthoDB" id="3562997at2759"/>
<dbReference type="Proteomes" id="UP000235786">
    <property type="component" value="Unassembled WGS sequence"/>
</dbReference>
<sequence>MSSAYPSSNYATNGSVNRQVLSLYLDAIPLLPCLVRQSQRTQTNINPPSSSRGPLSPLSSDHSTTTTAVAVTAAEQQALSTSRISAYVANPAASHVQHRHKSTQQAEASHAADMKAYLDEFDATMAKYEK</sequence>
<feature type="compositionally biased region" description="Low complexity" evidence="1">
    <location>
        <begin position="47"/>
        <end position="66"/>
    </location>
</feature>
<feature type="region of interest" description="Disordered" evidence="1">
    <location>
        <begin position="39"/>
        <end position="66"/>
    </location>
</feature>
<proteinExistence type="predicted"/>
<reference evidence="2 3" key="1">
    <citation type="submission" date="2016-04" db="EMBL/GenBank/DDBJ databases">
        <title>A degradative enzymes factory behind the ericoid mycorrhizal symbiosis.</title>
        <authorList>
            <consortium name="DOE Joint Genome Institute"/>
            <person name="Martino E."/>
            <person name="Morin E."/>
            <person name="Grelet G."/>
            <person name="Kuo A."/>
            <person name="Kohler A."/>
            <person name="Daghino S."/>
            <person name="Barry K."/>
            <person name="Choi C."/>
            <person name="Cichocki N."/>
            <person name="Clum A."/>
            <person name="Copeland A."/>
            <person name="Hainaut M."/>
            <person name="Haridas S."/>
            <person name="Labutti K."/>
            <person name="Lindquist E."/>
            <person name="Lipzen A."/>
            <person name="Khouja H.-R."/>
            <person name="Murat C."/>
            <person name="Ohm R."/>
            <person name="Olson A."/>
            <person name="Spatafora J."/>
            <person name="Veneault-Fourrey C."/>
            <person name="Henrissat B."/>
            <person name="Grigoriev I."/>
            <person name="Martin F."/>
            <person name="Perotto S."/>
        </authorList>
    </citation>
    <scope>NUCLEOTIDE SEQUENCE [LARGE SCALE GENOMIC DNA]</scope>
    <source>
        <strain evidence="2 3">F</strain>
    </source>
</reference>
<protein>
    <submittedName>
        <fullName evidence="2">Uncharacterized protein</fullName>
    </submittedName>
</protein>
<dbReference type="EMBL" id="KZ613953">
    <property type="protein sequence ID" value="PMD34895.1"/>
    <property type="molecule type" value="Genomic_DNA"/>
</dbReference>
<evidence type="ECO:0000256" key="1">
    <source>
        <dbReference type="SAM" id="MobiDB-lite"/>
    </source>
</evidence>